<protein>
    <submittedName>
        <fullName evidence="1">Uncharacterized protein</fullName>
    </submittedName>
</protein>
<dbReference type="RefSeq" id="YP_009291527.1">
    <property type="nucleotide sequence ID" value="NC_031115.1"/>
</dbReference>
<keyword evidence="2" id="KW-1185">Reference proteome</keyword>
<accession>A0A192YA33</accession>
<proteinExistence type="predicted"/>
<name>A0A192YA33_9CAUD</name>
<gene>
    <name evidence="1" type="ORF">MP2_gp04</name>
</gene>
<sequence>MSNDKQTVTIYGVVVTEDDCYSYNGTTSSLLEPLYSSREDAEEALKKMAAGYYRYSQLNIEEYTLRT</sequence>
<reference evidence="1 2" key="1">
    <citation type="submission" date="2016-04" db="EMBL/GenBank/DDBJ databases">
        <title>Comparative genomics of Morganella phages MP1 and MP2 define new clades among the T4 and T7-like Viruses.</title>
        <authorList>
            <person name="Pinto G."/>
            <person name="Oliveira A."/>
            <person name="Malgorzata L."/>
            <person name="Kropinski A."/>
            <person name="Azeredo J."/>
        </authorList>
    </citation>
    <scope>NUCLEOTIDE SEQUENCE [LARGE SCALE GENOMIC DNA]</scope>
</reference>
<evidence type="ECO:0000313" key="2">
    <source>
        <dbReference type="Proteomes" id="UP000203821"/>
    </source>
</evidence>
<dbReference type="GeneID" id="29068297"/>
<dbReference type="Proteomes" id="UP000203821">
    <property type="component" value="Genome"/>
</dbReference>
<organism evidence="1 2">
    <name type="scientific">Morganella phage vB_MmoP_MP2</name>
    <dbReference type="NCBI Taxonomy" id="1852627"/>
    <lineage>
        <taxon>Viruses</taxon>
        <taxon>Duplodnaviria</taxon>
        <taxon>Heunggongvirae</taxon>
        <taxon>Uroviricota</taxon>
        <taxon>Caudoviricetes</taxon>
        <taxon>Autographivirales</taxon>
        <taxon>Autotranscriptaviridae</taxon>
        <taxon>Studiervirinae</taxon>
        <taxon>Minipunavirus</taxon>
        <taxon>Minipunavirus MP2</taxon>
    </lineage>
</organism>
<evidence type="ECO:0000313" key="1">
    <source>
        <dbReference type="EMBL" id="ANM46383.1"/>
    </source>
</evidence>
<dbReference type="EMBL" id="KX078568">
    <property type="protein sequence ID" value="ANM46383.1"/>
    <property type="molecule type" value="Genomic_DNA"/>
</dbReference>
<dbReference type="KEGG" id="vg:29068297"/>